<proteinExistence type="predicted"/>
<feature type="compositionally biased region" description="Gly residues" evidence="1">
    <location>
        <begin position="153"/>
        <end position="165"/>
    </location>
</feature>
<feature type="compositionally biased region" description="Basic and acidic residues" evidence="1">
    <location>
        <begin position="106"/>
        <end position="130"/>
    </location>
</feature>
<protein>
    <submittedName>
        <fullName evidence="2">Uncharacterized protein</fullName>
    </submittedName>
</protein>
<feature type="region of interest" description="Disordered" evidence="1">
    <location>
        <begin position="106"/>
        <end position="183"/>
    </location>
</feature>
<gene>
    <name evidence="2" type="ORF">SDC9_62022</name>
</gene>
<comment type="caution">
    <text evidence="2">The sequence shown here is derived from an EMBL/GenBank/DDBJ whole genome shotgun (WGS) entry which is preliminary data.</text>
</comment>
<dbReference type="EMBL" id="VSSQ01002479">
    <property type="protein sequence ID" value="MPM15651.1"/>
    <property type="molecule type" value="Genomic_DNA"/>
</dbReference>
<dbReference type="AlphaFoldDB" id="A0A644XIP7"/>
<organism evidence="2">
    <name type="scientific">bioreactor metagenome</name>
    <dbReference type="NCBI Taxonomy" id="1076179"/>
    <lineage>
        <taxon>unclassified sequences</taxon>
        <taxon>metagenomes</taxon>
        <taxon>ecological metagenomes</taxon>
    </lineage>
</organism>
<accession>A0A644XIP7</accession>
<name>A0A644XIP7_9ZZZZ</name>
<evidence type="ECO:0000313" key="2">
    <source>
        <dbReference type="EMBL" id="MPM15651.1"/>
    </source>
</evidence>
<reference evidence="2" key="1">
    <citation type="submission" date="2019-08" db="EMBL/GenBank/DDBJ databases">
        <authorList>
            <person name="Kucharzyk K."/>
            <person name="Murdoch R.W."/>
            <person name="Higgins S."/>
            <person name="Loffler F."/>
        </authorList>
    </citation>
    <scope>NUCLEOTIDE SEQUENCE</scope>
</reference>
<evidence type="ECO:0000256" key="1">
    <source>
        <dbReference type="SAM" id="MobiDB-lite"/>
    </source>
</evidence>
<sequence length="183" mass="20207">MRCIGLSVRRTKICKKRSRRVETRRDLFWGLIQYGPSARVYTPKGRLEKGRLSQSADAQCVNEGQQHQNADHDQNHRQTLCCDFRNRHIGDGGSKKQIAAVGRGDEADGQVHGHHNAEVDGVHPNARDNGKQNGRQNDAGGDVVDEAVRNQGIGSGHHSGFGGGENTAVNSARNDYRHQQRPD</sequence>
<feature type="compositionally biased region" description="Basic and acidic residues" evidence="1">
    <location>
        <begin position="174"/>
        <end position="183"/>
    </location>
</feature>